<gene>
    <name evidence="3" type="ORF">M409DRAFT_70184</name>
</gene>
<dbReference type="EMBL" id="ML993623">
    <property type="protein sequence ID" value="KAF2160893.1"/>
    <property type="molecule type" value="Genomic_DNA"/>
</dbReference>
<organism evidence="3 4">
    <name type="scientific">Zasmidium cellare ATCC 36951</name>
    <dbReference type="NCBI Taxonomy" id="1080233"/>
    <lineage>
        <taxon>Eukaryota</taxon>
        <taxon>Fungi</taxon>
        <taxon>Dikarya</taxon>
        <taxon>Ascomycota</taxon>
        <taxon>Pezizomycotina</taxon>
        <taxon>Dothideomycetes</taxon>
        <taxon>Dothideomycetidae</taxon>
        <taxon>Mycosphaerellales</taxon>
        <taxon>Mycosphaerellaceae</taxon>
        <taxon>Zasmidium</taxon>
    </lineage>
</organism>
<sequence>MPHKEVAKQPSSTPGIISYLSSEGYPDSKKVLLLGSASDKLRKHDEHAALITDIKTCDEEFTLDKNGFQHIVEPISLRQHYNPEVADMLKRVTGASDVLCMAHLIRSSTWEEAQEETREVLQREGGHGLVQKMNPARTAHCDQSYTGAEQILRINFDEERVKEIMKKRWAIINVWRPLNPIRRDPLAVCDWRSLSEAEDLVGLDIILPTPGKHRNLGKAHGESHAPHVWNRWDIKYNPNHKWYYASNMTPDEVMLLKIFDSKKDGRARCCPHTSFASEMDEWPARESVELRTLVFWDEDAE</sequence>
<keyword evidence="1" id="KW-0560">Oxidoreductase</keyword>
<evidence type="ECO:0000256" key="2">
    <source>
        <dbReference type="ARBA" id="ARBA00023604"/>
    </source>
</evidence>
<dbReference type="AlphaFoldDB" id="A0A6A6C1X9"/>
<evidence type="ECO:0000313" key="3">
    <source>
        <dbReference type="EMBL" id="KAF2160893.1"/>
    </source>
</evidence>
<comment type="similarity">
    <text evidence="2">Belongs to the asaB hydroxylase/desaturase family.</text>
</comment>
<accession>A0A6A6C1X9</accession>
<evidence type="ECO:0000256" key="1">
    <source>
        <dbReference type="ARBA" id="ARBA00023002"/>
    </source>
</evidence>
<dbReference type="GeneID" id="54571887"/>
<reference evidence="3" key="1">
    <citation type="journal article" date="2020" name="Stud. Mycol.">
        <title>101 Dothideomycetes genomes: a test case for predicting lifestyles and emergence of pathogens.</title>
        <authorList>
            <person name="Haridas S."/>
            <person name="Albert R."/>
            <person name="Binder M."/>
            <person name="Bloem J."/>
            <person name="Labutti K."/>
            <person name="Salamov A."/>
            <person name="Andreopoulos B."/>
            <person name="Baker S."/>
            <person name="Barry K."/>
            <person name="Bills G."/>
            <person name="Bluhm B."/>
            <person name="Cannon C."/>
            <person name="Castanera R."/>
            <person name="Culley D."/>
            <person name="Daum C."/>
            <person name="Ezra D."/>
            <person name="Gonzalez J."/>
            <person name="Henrissat B."/>
            <person name="Kuo A."/>
            <person name="Liang C."/>
            <person name="Lipzen A."/>
            <person name="Lutzoni F."/>
            <person name="Magnuson J."/>
            <person name="Mondo S."/>
            <person name="Nolan M."/>
            <person name="Ohm R."/>
            <person name="Pangilinan J."/>
            <person name="Park H.-J."/>
            <person name="Ramirez L."/>
            <person name="Alfaro M."/>
            <person name="Sun H."/>
            <person name="Tritt A."/>
            <person name="Yoshinaga Y."/>
            <person name="Zwiers L.-H."/>
            <person name="Turgeon B."/>
            <person name="Goodwin S."/>
            <person name="Spatafora J."/>
            <person name="Crous P."/>
            <person name="Grigoriev I."/>
        </authorList>
    </citation>
    <scope>NUCLEOTIDE SEQUENCE</scope>
    <source>
        <strain evidence="3">ATCC 36951</strain>
    </source>
</reference>
<protein>
    <recommendedName>
        <fullName evidence="5">Methyltransferase</fullName>
    </recommendedName>
</protein>
<keyword evidence="4" id="KW-1185">Reference proteome</keyword>
<evidence type="ECO:0008006" key="5">
    <source>
        <dbReference type="Google" id="ProtNLM"/>
    </source>
</evidence>
<dbReference type="PANTHER" id="PTHR34598:SF3">
    <property type="entry name" value="OXIDOREDUCTASE AN1597"/>
    <property type="match status" value="1"/>
</dbReference>
<proteinExistence type="inferred from homology"/>
<dbReference type="InterPro" id="IPR044053">
    <property type="entry name" value="AsaB-like"/>
</dbReference>
<dbReference type="PANTHER" id="PTHR34598">
    <property type="entry name" value="BLL6449 PROTEIN"/>
    <property type="match status" value="1"/>
</dbReference>
<dbReference type="RefSeq" id="XP_033661782.1">
    <property type="nucleotide sequence ID" value="XM_033818615.1"/>
</dbReference>
<name>A0A6A6C1X9_ZASCE</name>
<evidence type="ECO:0000313" key="4">
    <source>
        <dbReference type="Proteomes" id="UP000799537"/>
    </source>
</evidence>
<dbReference type="Proteomes" id="UP000799537">
    <property type="component" value="Unassembled WGS sequence"/>
</dbReference>
<dbReference type="OrthoDB" id="412788at2759"/>
<dbReference type="GO" id="GO:0016491">
    <property type="term" value="F:oxidoreductase activity"/>
    <property type="evidence" value="ECO:0007669"/>
    <property type="project" value="UniProtKB-KW"/>
</dbReference>
<dbReference type="NCBIfam" id="NF041278">
    <property type="entry name" value="CmcJ_NvfI_EfuI"/>
    <property type="match status" value="1"/>
</dbReference>